<dbReference type="Proteomes" id="UP000590442">
    <property type="component" value="Unassembled WGS sequence"/>
</dbReference>
<dbReference type="SUPFAM" id="SSF55729">
    <property type="entry name" value="Acyl-CoA N-acyltransferases (Nat)"/>
    <property type="match status" value="1"/>
</dbReference>
<name>A0A846QS33_9FLAO</name>
<evidence type="ECO:0000259" key="1">
    <source>
        <dbReference type="PROSITE" id="PS51186"/>
    </source>
</evidence>
<reference evidence="2 3" key="1">
    <citation type="submission" date="2020-03" db="EMBL/GenBank/DDBJ databases">
        <title>Genomic Encyclopedia of Type Strains, Phase IV (KMG-IV): sequencing the most valuable type-strain genomes for metagenomic binning, comparative biology and taxonomic classification.</title>
        <authorList>
            <person name="Goeker M."/>
        </authorList>
    </citation>
    <scope>NUCLEOTIDE SEQUENCE [LARGE SCALE GENOMIC DNA]</scope>
    <source>
        <strain evidence="2 3">DSM 29762</strain>
    </source>
</reference>
<dbReference type="AlphaFoldDB" id="A0A846QS33"/>
<dbReference type="GO" id="GO:0016747">
    <property type="term" value="F:acyltransferase activity, transferring groups other than amino-acyl groups"/>
    <property type="evidence" value="ECO:0007669"/>
    <property type="project" value="InterPro"/>
</dbReference>
<organism evidence="2 3">
    <name type="scientific">Saonia flava</name>
    <dbReference type="NCBI Taxonomy" id="523696"/>
    <lineage>
        <taxon>Bacteria</taxon>
        <taxon>Pseudomonadati</taxon>
        <taxon>Bacteroidota</taxon>
        <taxon>Flavobacteriia</taxon>
        <taxon>Flavobacteriales</taxon>
        <taxon>Flavobacteriaceae</taxon>
        <taxon>Saonia</taxon>
    </lineage>
</organism>
<dbReference type="Gene3D" id="3.40.630.30">
    <property type="match status" value="1"/>
</dbReference>
<gene>
    <name evidence="2" type="ORF">GGR42_000242</name>
</gene>
<comment type="caution">
    <text evidence="2">The sequence shown here is derived from an EMBL/GenBank/DDBJ whole genome shotgun (WGS) entry which is preliminary data.</text>
</comment>
<protein>
    <submittedName>
        <fullName evidence="2">GNAT superfamily N-acetyltransferase</fullName>
    </submittedName>
</protein>
<evidence type="ECO:0000313" key="2">
    <source>
        <dbReference type="EMBL" id="NJB69780.1"/>
    </source>
</evidence>
<accession>A0A846QS33</accession>
<dbReference type="PROSITE" id="PS51186">
    <property type="entry name" value="GNAT"/>
    <property type="match status" value="1"/>
</dbReference>
<feature type="domain" description="N-acetyltransferase" evidence="1">
    <location>
        <begin position="5"/>
        <end position="145"/>
    </location>
</feature>
<dbReference type="EMBL" id="JAATJJ010000001">
    <property type="protein sequence ID" value="NJB69780.1"/>
    <property type="molecule type" value="Genomic_DNA"/>
</dbReference>
<dbReference type="InterPro" id="IPR016181">
    <property type="entry name" value="Acyl_CoA_acyltransferase"/>
</dbReference>
<dbReference type="RefSeq" id="WP_167960037.1">
    <property type="nucleotide sequence ID" value="NZ_JAATJJ010000001.1"/>
</dbReference>
<dbReference type="CDD" id="cd04301">
    <property type="entry name" value="NAT_SF"/>
    <property type="match status" value="1"/>
</dbReference>
<evidence type="ECO:0000313" key="3">
    <source>
        <dbReference type="Proteomes" id="UP000590442"/>
    </source>
</evidence>
<sequence length="145" mass="16821">MESNFRVELIPHNQMESILPLVVLLNGGKIPMNVLTERLKNILAMEGYECIGVYDKDKLIGICGIWVLNKLYAGKHVEPDNVFVMPEYRSKGIGQLMMDWLFKYAKEIGCDATEVNCYVKNEKGKRFWERQGYEPVGYHLIKKFE</sequence>
<proteinExistence type="predicted"/>
<keyword evidence="3" id="KW-1185">Reference proteome</keyword>
<dbReference type="Pfam" id="PF00583">
    <property type="entry name" value="Acetyltransf_1"/>
    <property type="match status" value="1"/>
</dbReference>
<dbReference type="InterPro" id="IPR000182">
    <property type="entry name" value="GNAT_dom"/>
</dbReference>
<keyword evidence="2" id="KW-0808">Transferase</keyword>